<name>A0A6M5YIY5_9BACT</name>
<evidence type="ECO:0000313" key="4">
    <source>
        <dbReference type="EMBL" id="QJW94007.1"/>
    </source>
</evidence>
<dbReference type="InterPro" id="IPR000119">
    <property type="entry name" value="Hist_DNA-bd"/>
</dbReference>
<evidence type="ECO:0000256" key="3">
    <source>
        <dbReference type="RuleBase" id="RU003939"/>
    </source>
</evidence>
<evidence type="ECO:0000313" key="5">
    <source>
        <dbReference type="Proteomes" id="UP000503447"/>
    </source>
</evidence>
<dbReference type="PRINTS" id="PR01727">
    <property type="entry name" value="DNABINDINGHU"/>
</dbReference>
<evidence type="ECO:0000256" key="1">
    <source>
        <dbReference type="ARBA" id="ARBA00010529"/>
    </source>
</evidence>
<dbReference type="Pfam" id="PF00216">
    <property type="entry name" value="Bac_DNA_binding"/>
    <property type="match status" value="1"/>
</dbReference>
<dbReference type="RefSeq" id="WP_171470096.1">
    <property type="nucleotide sequence ID" value="NZ_CP053452.2"/>
</dbReference>
<organism evidence="4 5">
    <name type="scientific">Frigoriglobus tundricola</name>
    <dbReference type="NCBI Taxonomy" id="2774151"/>
    <lineage>
        <taxon>Bacteria</taxon>
        <taxon>Pseudomonadati</taxon>
        <taxon>Planctomycetota</taxon>
        <taxon>Planctomycetia</taxon>
        <taxon>Gemmatales</taxon>
        <taxon>Gemmataceae</taxon>
        <taxon>Frigoriglobus</taxon>
    </lineage>
</organism>
<proteinExistence type="inferred from homology"/>
<accession>A0A6M5YIY5</accession>
<reference evidence="5" key="1">
    <citation type="submission" date="2020-05" db="EMBL/GenBank/DDBJ databases">
        <title>Frigoriglobus tundricola gen. nov., sp. nov., a psychrotolerant cellulolytic planctomycete of the family Gemmataceae with two divergent copies of 16S rRNA gene.</title>
        <authorList>
            <person name="Kulichevskaya I.S."/>
            <person name="Ivanova A.A."/>
            <person name="Naumoff D.G."/>
            <person name="Beletsky A.V."/>
            <person name="Rijpstra W.I.C."/>
            <person name="Sinninghe Damste J.S."/>
            <person name="Mardanov A.V."/>
            <person name="Ravin N.V."/>
            <person name="Dedysh S.N."/>
        </authorList>
    </citation>
    <scope>NUCLEOTIDE SEQUENCE [LARGE SCALE GENOMIC DNA]</scope>
    <source>
        <strain evidence="5">PL17</strain>
    </source>
</reference>
<dbReference type="PANTHER" id="PTHR33175">
    <property type="entry name" value="DNA-BINDING PROTEIN HU"/>
    <property type="match status" value="1"/>
</dbReference>
<gene>
    <name evidence="4" type="ORF">FTUN_1524</name>
</gene>
<dbReference type="PANTHER" id="PTHR33175:SF2">
    <property type="entry name" value="INTEGRATION HOST FACTOR SUBUNIT ALPHA"/>
    <property type="match status" value="1"/>
</dbReference>
<dbReference type="SMART" id="SM00411">
    <property type="entry name" value="BHL"/>
    <property type="match status" value="1"/>
</dbReference>
<dbReference type="GO" id="GO:0003677">
    <property type="term" value="F:DNA binding"/>
    <property type="evidence" value="ECO:0007669"/>
    <property type="project" value="UniProtKB-KW"/>
</dbReference>
<protein>
    <submittedName>
        <fullName evidence="4">Uncharacterized protein</fullName>
    </submittedName>
</protein>
<sequence>MTTPELSKALGTEDAARKVFDTVAEVLMTQKRVEIDGFGAFEVFERKARIARNPRTGARLDVPAKRAVKFKPANALKRRAEQLPDAPGRA</sequence>
<dbReference type="InterPro" id="IPR010992">
    <property type="entry name" value="IHF-like_DNA-bd_dom_sf"/>
</dbReference>
<dbReference type="Proteomes" id="UP000503447">
    <property type="component" value="Chromosome"/>
</dbReference>
<dbReference type="InterPro" id="IPR020816">
    <property type="entry name" value="Histone-like_DNA-bd_CS"/>
</dbReference>
<evidence type="ECO:0000256" key="2">
    <source>
        <dbReference type="ARBA" id="ARBA00023125"/>
    </source>
</evidence>
<dbReference type="GO" id="GO:0005829">
    <property type="term" value="C:cytosol"/>
    <property type="evidence" value="ECO:0007669"/>
    <property type="project" value="TreeGrafter"/>
</dbReference>
<dbReference type="GO" id="GO:0030527">
    <property type="term" value="F:structural constituent of chromatin"/>
    <property type="evidence" value="ECO:0007669"/>
    <property type="project" value="InterPro"/>
</dbReference>
<dbReference type="SUPFAM" id="SSF47729">
    <property type="entry name" value="IHF-like DNA-binding proteins"/>
    <property type="match status" value="1"/>
</dbReference>
<dbReference type="KEGG" id="ftj:FTUN_1524"/>
<dbReference type="AlphaFoldDB" id="A0A6M5YIY5"/>
<dbReference type="PROSITE" id="PS00045">
    <property type="entry name" value="HISTONE_LIKE"/>
    <property type="match status" value="1"/>
</dbReference>
<comment type="similarity">
    <text evidence="1 3">Belongs to the bacterial histone-like protein family.</text>
</comment>
<dbReference type="Gene3D" id="4.10.520.10">
    <property type="entry name" value="IHF-like DNA-binding proteins"/>
    <property type="match status" value="1"/>
</dbReference>
<dbReference type="EMBL" id="CP053452">
    <property type="protein sequence ID" value="QJW94007.1"/>
    <property type="molecule type" value="Genomic_DNA"/>
</dbReference>
<keyword evidence="5" id="KW-1185">Reference proteome</keyword>
<dbReference type="CDD" id="cd13836">
    <property type="entry name" value="IHF_B"/>
    <property type="match status" value="1"/>
</dbReference>
<keyword evidence="2" id="KW-0238">DNA-binding</keyword>